<sequence length="232" mass="26223">MQSLDELINTTDPAWPLIQKWVDSAKNKVEVLGFDSVSAKNALFNAQVSTYSSLGAVIYNSGGIMVDNGWLRILGSGNERLNRSVPEWNKGKSIKEFGDKPDYLLVADDAVGGFFAINYGAFGEDLKAIYYLAPNSLQWESLGLGYTEFIRFCFDSDLSAFYKGLRWSTWNKFIAKLDGSKSYSFQPYLWTKEGMDIEKCSRKLVPTEQLFQFVLTNQRELVQKSPAEPQKN</sequence>
<dbReference type="OrthoDB" id="1550811at2"/>
<evidence type="ECO:0000313" key="1">
    <source>
        <dbReference type="EMBL" id="AOM80807.1"/>
    </source>
</evidence>
<proteinExistence type="predicted"/>
<dbReference type="AlphaFoldDB" id="A0A1D7QQ59"/>
<gene>
    <name evidence="1" type="ORF">BFS30_15375</name>
</gene>
<dbReference type="EMBL" id="CP017141">
    <property type="protein sequence ID" value="AOM80807.1"/>
    <property type="molecule type" value="Genomic_DNA"/>
</dbReference>
<reference evidence="1 2" key="1">
    <citation type="submission" date="2016-08" db="EMBL/GenBank/DDBJ databases">
        <authorList>
            <person name="Seilhamer J.J."/>
        </authorList>
    </citation>
    <scope>NUCLEOTIDE SEQUENCE [LARGE SCALE GENOMIC DNA]</scope>
    <source>
        <strain evidence="1 2">DX4</strain>
    </source>
</reference>
<evidence type="ECO:0008006" key="3">
    <source>
        <dbReference type="Google" id="ProtNLM"/>
    </source>
</evidence>
<dbReference type="InterPro" id="IPR021239">
    <property type="entry name" value="DUF2625"/>
</dbReference>
<evidence type="ECO:0000313" key="2">
    <source>
        <dbReference type="Proteomes" id="UP000094313"/>
    </source>
</evidence>
<organism evidence="1 2">
    <name type="scientific">Pedobacter steynii</name>
    <dbReference type="NCBI Taxonomy" id="430522"/>
    <lineage>
        <taxon>Bacteria</taxon>
        <taxon>Pseudomonadati</taxon>
        <taxon>Bacteroidota</taxon>
        <taxon>Sphingobacteriia</taxon>
        <taxon>Sphingobacteriales</taxon>
        <taxon>Sphingobacteriaceae</taxon>
        <taxon>Pedobacter</taxon>
    </lineage>
</organism>
<dbReference type="Pfam" id="PF10946">
    <property type="entry name" value="DUF2625"/>
    <property type="match status" value="1"/>
</dbReference>
<dbReference type="Proteomes" id="UP000094313">
    <property type="component" value="Chromosome"/>
</dbReference>
<accession>A0A1D7QQ59</accession>
<dbReference type="KEGG" id="psty:BFS30_15375"/>
<keyword evidence="2" id="KW-1185">Reference proteome</keyword>
<protein>
    <recommendedName>
        <fullName evidence="3">DUF2625 domain-containing protein</fullName>
    </recommendedName>
</protein>
<name>A0A1D7QQ59_9SPHI</name>